<dbReference type="CDD" id="cd05233">
    <property type="entry name" value="SDR_c"/>
    <property type="match status" value="1"/>
</dbReference>
<evidence type="ECO:0000313" key="3">
    <source>
        <dbReference type="EMBL" id="MDA0643169.1"/>
    </source>
</evidence>
<dbReference type="RefSeq" id="WP_271277518.1">
    <property type="nucleotide sequence ID" value="NZ_BAABFD010000036.1"/>
</dbReference>
<name>A0ABT4T170_9ACTN</name>
<dbReference type="InterPro" id="IPR002347">
    <property type="entry name" value="SDR_fam"/>
</dbReference>
<sequence>MSPQIVDLTGQTAVVTGCSSGLGRRFAVTLAEHGADVVAVARRADRLKDLADEIEAAGGSCLPLGADLTDDARLGGLLDAAEERFGTATILVNNAGIPDAQYATKMPVELVDRVLGTNLRAPWLLSCDFARRLIKAGTGGRVVNISSMGAYEYRGGGAALYSVTKAALSRMTEVLAVEWARFHINVNAIAPGAFASEMMDGMVERTGADPTGYFPRARMGDPRQLDSTLLYLVSPHSEFVTGTVVKVDDGQGAR</sequence>
<dbReference type="PANTHER" id="PTHR42760">
    <property type="entry name" value="SHORT-CHAIN DEHYDROGENASES/REDUCTASES FAMILY MEMBER"/>
    <property type="match status" value="1"/>
</dbReference>
<dbReference type="Gene3D" id="3.40.50.720">
    <property type="entry name" value="NAD(P)-binding Rossmann-like Domain"/>
    <property type="match status" value="1"/>
</dbReference>
<reference evidence="3 4" key="1">
    <citation type="submission" date="2022-11" db="EMBL/GenBank/DDBJ databases">
        <title>Nonomuraea corallina sp. nov., a new species of the genus Nonomuraea isolated from sea side sediment in Thai sea.</title>
        <authorList>
            <person name="Ngamcharungchit C."/>
            <person name="Matsumoto A."/>
            <person name="Suriyachadkun C."/>
            <person name="Panbangred W."/>
            <person name="Inahashi Y."/>
            <person name="Intra B."/>
        </authorList>
    </citation>
    <scope>NUCLEOTIDE SEQUENCE [LARGE SCALE GENOMIC DNA]</scope>
    <source>
        <strain evidence="3 4">DSM 43553</strain>
    </source>
</reference>
<evidence type="ECO:0000256" key="2">
    <source>
        <dbReference type="RuleBase" id="RU000363"/>
    </source>
</evidence>
<dbReference type="PRINTS" id="PR00080">
    <property type="entry name" value="SDRFAMILY"/>
</dbReference>
<dbReference type="InterPro" id="IPR036291">
    <property type="entry name" value="NAD(P)-bd_dom_sf"/>
</dbReference>
<dbReference type="PRINTS" id="PR00081">
    <property type="entry name" value="GDHRDH"/>
</dbReference>
<evidence type="ECO:0000256" key="1">
    <source>
        <dbReference type="ARBA" id="ARBA00006484"/>
    </source>
</evidence>
<proteinExistence type="inferred from homology"/>
<organism evidence="3 4">
    <name type="scientific">Nonomuraea ferruginea</name>
    <dbReference type="NCBI Taxonomy" id="46174"/>
    <lineage>
        <taxon>Bacteria</taxon>
        <taxon>Bacillati</taxon>
        <taxon>Actinomycetota</taxon>
        <taxon>Actinomycetes</taxon>
        <taxon>Streptosporangiales</taxon>
        <taxon>Streptosporangiaceae</taxon>
        <taxon>Nonomuraea</taxon>
    </lineage>
</organism>
<dbReference type="SUPFAM" id="SSF51735">
    <property type="entry name" value="NAD(P)-binding Rossmann-fold domains"/>
    <property type="match status" value="1"/>
</dbReference>
<dbReference type="Proteomes" id="UP001212498">
    <property type="component" value="Unassembled WGS sequence"/>
</dbReference>
<dbReference type="Pfam" id="PF00106">
    <property type="entry name" value="adh_short"/>
    <property type="match status" value="1"/>
</dbReference>
<dbReference type="EMBL" id="JAPNUD010000060">
    <property type="protein sequence ID" value="MDA0643169.1"/>
    <property type="molecule type" value="Genomic_DNA"/>
</dbReference>
<keyword evidence="4" id="KW-1185">Reference proteome</keyword>
<comment type="similarity">
    <text evidence="1 2">Belongs to the short-chain dehydrogenases/reductases (SDR) family.</text>
</comment>
<comment type="caution">
    <text evidence="3">The sequence shown here is derived from an EMBL/GenBank/DDBJ whole genome shotgun (WGS) entry which is preliminary data.</text>
</comment>
<protein>
    <submittedName>
        <fullName evidence="3">SDR family oxidoreductase</fullName>
    </submittedName>
</protein>
<gene>
    <name evidence="3" type="ORF">OUY24_21295</name>
</gene>
<accession>A0ABT4T170</accession>
<evidence type="ECO:0000313" key="4">
    <source>
        <dbReference type="Proteomes" id="UP001212498"/>
    </source>
</evidence>